<reference evidence="1" key="1">
    <citation type="journal article" date="2020" name="New Phytol.">
        <title>Comparative genomics reveals dynamic genome evolution in host specialist ectomycorrhizal fungi.</title>
        <authorList>
            <person name="Lofgren L.A."/>
            <person name="Nguyen N.H."/>
            <person name="Vilgalys R."/>
            <person name="Ruytinx J."/>
            <person name="Liao H.L."/>
            <person name="Branco S."/>
            <person name="Kuo A."/>
            <person name="LaButti K."/>
            <person name="Lipzen A."/>
            <person name="Andreopoulos W."/>
            <person name="Pangilinan J."/>
            <person name="Riley R."/>
            <person name="Hundley H."/>
            <person name="Na H."/>
            <person name="Barry K."/>
            <person name="Grigoriev I.V."/>
            <person name="Stajich J.E."/>
            <person name="Kennedy P.G."/>
        </authorList>
    </citation>
    <scope>NUCLEOTIDE SEQUENCE</scope>
    <source>
        <strain evidence="1">MN1</strain>
    </source>
</reference>
<accession>A0A9P7AQS5</accession>
<gene>
    <name evidence="1" type="ORF">BJ212DRAFT_1292853</name>
</gene>
<proteinExistence type="predicted"/>
<protein>
    <submittedName>
        <fullName evidence="1">Uncharacterized protein</fullName>
    </submittedName>
</protein>
<dbReference type="GeneID" id="64626171"/>
<comment type="caution">
    <text evidence="1">The sequence shown here is derived from an EMBL/GenBank/DDBJ whole genome shotgun (WGS) entry which is preliminary data.</text>
</comment>
<keyword evidence="2" id="KW-1185">Reference proteome</keyword>
<dbReference type="Proteomes" id="UP000807769">
    <property type="component" value="Unassembled WGS sequence"/>
</dbReference>
<evidence type="ECO:0000313" key="1">
    <source>
        <dbReference type="EMBL" id="KAG1793222.1"/>
    </source>
</evidence>
<sequence>ARWARQWSTSPCHQCLQHIDPLTIEHSFIKLTSSFLKCLTSLILGLCTHHLPLNQYLF</sequence>
<dbReference type="AlphaFoldDB" id="A0A9P7AQS5"/>
<dbReference type="RefSeq" id="XP_041184980.1">
    <property type="nucleotide sequence ID" value="XM_041332154.1"/>
</dbReference>
<feature type="non-terminal residue" evidence="1">
    <location>
        <position position="1"/>
    </location>
</feature>
<evidence type="ECO:0000313" key="2">
    <source>
        <dbReference type="Proteomes" id="UP000807769"/>
    </source>
</evidence>
<organism evidence="1 2">
    <name type="scientific">Suillus subaureus</name>
    <dbReference type="NCBI Taxonomy" id="48587"/>
    <lineage>
        <taxon>Eukaryota</taxon>
        <taxon>Fungi</taxon>
        <taxon>Dikarya</taxon>
        <taxon>Basidiomycota</taxon>
        <taxon>Agaricomycotina</taxon>
        <taxon>Agaricomycetes</taxon>
        <taxon>Agaricomycetidae</taxon>
        <taxon>Boletales</taxon>
        <taxon>Suillineae</taxon>
        <taxon>Suillaceae</taxon>
        <taxon>Suillus</taxon>
    </lineage>
</organism>
<name>A0A9P7AQS5_9AGAM</name>
<dbReference type="OrthoDB" id="3267074at2759"/>
<dbReference type="EMBL" id="JABBWG010000458">
    <property type="protein sequence ID" value="KAG1793222.1"/>
    <property type="molecule type" value="Genomic_DNA"/>
</dbReference>